<sequence length="473" mass="51078">MQLSAVAGAMLGISLIAGHSVWAQEPVVQSRFNLSKHHAKRDASTLMSGGNNNEGEAHGTIKPPKGSTFTDIPVGNGGETIAAYWTKNPNEDKAKQAFIFIHGKLRDGDNYWTIMNDALDSAVKANYPGADEDSIVVAPEFFSTKYNSGQYSKSDLAWPDVNAWQAGDPANHPSGTKLTSFDALDALVDEFSNSTRYPKMNNITVAGHGGGGQLISRYAAVAKDPPSNVHVRYVHGDPSSCAYFTTDRPSISGETLPSKSSCPEYNTWRYGFDNFTGTSDGLKSPQDYFKQYITRDVVSIVGYQDVDASGDTYCMAEMQGGTKRRDRNLIWWRYVNTLARTSEDLTGFPGSYDSLPDWSNISSNYISTRLIVVENADHNPEEVFSSDEGRASLFKDSNLPTGWRPDGWTAVPSQAPPNRGATNSSSQTKGSSATTGSSSSSSQTTGTSDASTLAGSSLVSLFLLCTLALFLVF</sequence>
<feature type="transmembrane region" description="Helical" evidence="2">
    <location>
        <begin position="453"/>
        <end position="472"/>
    </location>
</feature>
<evidence type="ECO:0000313" key="5">
    <source>
        <dbReference type="Proteomes" id="UP000245768"/>
    </source>
</evidence>
<feature type="region of interest" description="Disordered" evidence="1">
    <location>
        <begin position="403"/>
        <end position="449"/>
    </location>
</feature>
<keyword evidence="5" id="KW-1185">Reference proteome</keyword>
<evidence type="ECO:0008006" key="6">
    <source>
        <dbReference type="Google" id="ProtNLM"/>
    </source>
</evidence>
<feature type="compositionally biased region" description="Low complexity" evidence="1">
    <location>
        <begin position="421"/>
        <end position="449"/>
    </location>
</feature>
<feature type="region of interest" description="Disordered" evidence="1">
    <location>
        <begin position="40"/>
        <end position="68"/>
    </location>
</feature>
<dbReference type="Gene3D" id="3.40.50.1820">
    <property type="entry name" value="alpha/beta hydrolase"/>
    <property type="match status" value="1"/>
</dbReference>
<dbReference type="AlphaFoldDB" id="A0A316YJ58"/>
<feature type="compositionally biased region" description="Polar residues" evidence="1">
    <location>
        <begin position="45"/>
        <end position="54"/>
    </location>
</feature>
<dbReference type="RefSeq" id="XP_025376768.1">
    <property type="nucleotide sequence ID" value="XM_025522179.1"/>
</dbReference>
<keyword evidence="2" id="KW-0472">Membrane</keyword>
<evidence type="ECO:0000256" key="2">
    <source>
        <dbReference type="SAM" id="Phobius"/>
    </source>
</evidence>
<gene>
    <name evidence="4" type="ORF">FA10DRAFT_268101</name>
</gene>
<keyword evidence="2" id="KW-1133">Transmembrane helix</keyword>
<feature type="signal peptide" evidence="3">
    <location>
        <begin position="1"/>
        <end position="23"/>
    </location>
</feature>
<dbReference type="Proteomes" id="UP000245768">
    <property type="component" value="Unassembled WGS sequence"/>
</dbReference>
<dbReference type="OrthoDB" id="5985073at2759"/>
<dbReference type="PANTHER" id="PTHR35560">
    <property type="entry name" value="BLL0132 PROTEIN"/>
    <property type="match status" value="1"/>
</dbReference>
<dbReference type="GeneID" id="37044095"/>
<proteinExistence type="predicted"/>
<feature type="chain" id="PRO_5016436459" description="Alpha/beta-hydrolase" evidence="3">
    <location>
        <begin position="24"/>
        <end position="473"/>
    </location>
</feature>
<keyword evidence="3" id="KW-0732">Signal</keyword>
<dbReference type="InterPro" id="IPR029058">
    <property type="entry name" value="AB_hydrolase_fold"/>
</dbReference>
<name>A0A316YJ58_9BASI</name>
<dbReference type="SUPFAM" id="SSF53474">
    <property type="entry name" value="alpha/beta-Hydrolases"/>
    <property type="match status" value="1"/>
</dbReference>
<evidence type="ECO:0000256" key="3">
    <source>
        <dbReference type="SAM" id="SignalP"/>
    </source>
</evidence>
<evidence type="ECO:0000313" key="4">
    <source>
        <dbReference type="EMBL" id="PWN89570.1"/>
    </source>
</evidence>
<dbReference type="PANTHER" id="PTHR35560:SF3">
    <property type="entry name" value="PEPTIDASE S9 PROLYL OLIGOPEPTIDASE CATALYTIC DOMAIN-CONTAINING PROTEIN"/>
    <property type="match status" value="1"/>
</dbReference>
<reference evidence="4 5" key="1">
    <citation type="journal article" date="2018" name="Mol. Biol. Evol.">
        <title>Broad Genomic Sampling Reveals a Smut Pathogenic Ancestry of the Fungal Clade Ustilaginomycotina.</title>
        <authorList>
            <person name="Kijpornyongpan T."/>
            <person name="Mondo S.J."/>
            <person name="Barry K."/>
            <person name="Sandor L."/>
            <person name="Lee J."/>
            <person name="Lipzen A."/>
            <person name="Pangilinan J."/>
            <person name="LaButti K."/>
            <person name="Hainaut M."/>
            <person name="Henrissat B."/>
            <person name="Grigoriev I.V."/>
            <person name="Spatafora J.W."/>
            <person name="Aime M.C."/>
        </authorList>
    </citation>
    <scope>NUCLEOTIDE SEQUENCE [LARGE SCALE GENOMIC DNA]</scope>
    <source>
        <strain evidence="4 5">MCA 4198</strain>
    </source>
</reference>
<accession>A0A316YJ58</accession>
<dbReference type="InParanoid" id="A0A316YJ58"/>
<dbReference type="EMBL" id="KZ819637">
    <property type="protein sequence ID" value="PWN89570.1"/>
    <property type="molecule type" value="Genomic_DNA"/>
</dbReference>
<protein>
    <recommendedName>
        <fullName evidence="6">Alpha/beta-hydrolase</fullName>
    </recommendedName>
</protein>
<organism evidence="4 5">
    <name type="scientific">Acaromyces ingoldii</name>
    <dbReference type="NCBI Taxonomy" id="215250"/>
    <lineage>
        <taxon>Eukaryota</taxon>
        <taxon>Fungi</taxon>
        <taxon>Dikarya</taxon>
        <taxon>Basidiomycota</taxon>
        <taxon>Ustilaginomycotina</taxon>
        <taxon>Exobasidiomycetes</taxon>
        <taxon>Exobasidiales</taxon>
        <taxon>Cryptobasidiaceae</taxon>
        <taxon>Acaromyces</taxon>
    </lineage>
</organism>
<keyword evidence="2" id="KW-0812">Transmembrane</keyword>
<dbReference type="STRING" id="215250.A0A316YJ58"/>
<evidence type="ECO:0000256" key="1">
    <source>
        <dbReference type="SAM" id="MobiDB-lite"/>
    </source>
</evidence>